<reference evidence="1 2" key="1">
    <citation type="submission" date="2019-05" db="EMBL/GenBank/DDBJ databases">
        <title>Another draft genome of Portunus trituberculatus and its Hox gene families provides insights of decapod evolution.</title>
        <authorList>
            <person name="Jeong J.-H."/>
            <person name="Song I."/>
            <person name="Kim S."/>
            <person name="Choi T."/>
            <person name="Kim D."/>
            <person name="Ryu S."/>
            <person name="Kim W."/>
        </authorList>
    </citation>
    <scope>NUCLEOTIDE SEQUENCE [LARGE SCALE GENOMIC DNA]</scope>
    <source>
        <tissue evidence="1">Muscle</tissue>
    </source>
</reference>
<gene>
    <name evidence="1" type="ORF">E2C01_097888</name>
</gene>
<organism evidence="1 2">
    <name type="scientific">Portunus trituberculatus</name>
    <name type="common">Swimming crab</name>
    <name type="synonym">Neptunus trituberculatus</name>
    <dbReference type="NCBI Taxonomy" id="210409"/>
    <lineage>
        <taxon>Eukaryota</taxon>
        <taxon>Metazoa</taxon>
        <taxon>Ecdysozoa</taxon>
        <taxon>Arthropoda</taxon>
        <taxon>Crustacea</taxon>
        <taxon>Multicrustacea</taxon>
        <taxon>Malacostraca</taxon>
        <taxon>Eumalacostraca</taxon>
        <taxon>Eucarida</taxon>
        <taxon>Decapoda</taxon>
        <taxon>Pleocyemata</taxon>
        <taxon>Brachyura</taxon>
        <taxon>Eubrachyura</taxon>
        <taxon>Portunoidea</taxon>
        <taxon>Portunidae</taxon>
        <taxon>Portuninae</taxon>
        <taxon>Portunus</taxon>
    </lineage>
</organism>
<evidence type="ECO:0000313" key="2">
    <source>
        <dbReference type="Proteomes" id="UP000324222"/>
    </source>
</evidence>
<proteinExistence type="predicted"/>
<comment type="caution">
    <text evidence="1">The sequence shown here is derived from an EMBL/GenBank/DDBJ whole genome shotgun (WGS) entry which is preliminary data.</text>
</comment>
<dbReference type="EMBL" id="VSRR010130859">
    <property type="protein sequence ID" value="MPD02311.1"/>
    <property type="molecule type" value="Genomic_DNA"/>
</dbReference>
<name>A0A5B7JZT4_PORTR</name>
<accession>A0A5B7JZT4</accession>
<sequence>MSETLQLPPRSPTALCNKQLICTLKRKCLPGKCSHTGCLFPPGVNAAVVCWSVQDWFVVRKDRKAGVAVQRLRQSREEERMSLPRQN</sequence>
<evidence type="ECO:0000313" key="1">
    <source>
        <dbReference type="EMBL" id="MPD02311.1"/>
    </source>
</evidence>
<dbReference type="Proteomes" id="UP000324222">
    <property type="component" value="Unassembled WGS sequence"/>
</dbReference>
<protein>
    <submittedName>
        <fullName evidence="1">Uncharacterized protein</fullName>
    </submittedName>
</protein>
<dbReference type="AlphaFoldDB" id="A0A5B7JZT4"/>
<keyword evidence="2" id="KW-1185">Reference proteome</keyword>